<dbReference type="InterPro" id="IPR011330">
    <property type="entry name" value="Glyco_hydro/deAcase_b/a-brl"/>
</dbReference>
<dbReference type="CDD" id="cd10979">
    <property type="entry name" value="CE4_PuuE_like"/>
    <property type="match status" value="1"/>
</dbReference>
<comment type="function">
    <text evidence="1">Is involved in generating a small heat-stable compound (Nod), an acylated oligomer of N-acetylglucosamine, that stimulates mitosis in various plant protoplasts.</text>
</comment>
<accession>A0ABV8EFV9</accession>
<reference evidence="7" key="1">
    <citation type="journal article" date="2019" name="Int. J. Syst. Evol. Microbiol.">
        <title>The Global Catalogue of Microorganisms (GCM) 10K type strain sequencing project: providing services to taxonomists for standard genome sequencing and annotation.</title>
        <authorList>
            <consortium name="The Broad Institute Genomics Platform"/>
            <consortium name="The Broad Institute Genome Sequencing Center for Infectious Disease"/>
            <person name="Wu L."/>
            <person name="Ma J."/>
        </authorList>
    </citation>
    <scope>NUCLEOTIDE SEQUENCE [LARGE SCALE GENOMIC DNA]</scope>
    <source>
        <strain evidence="7">TBRC 5781</strain>
    </source>
</reference>
<feature type="domain" description="NodB homology" evidence="5">
    <location>
        <begin position="70"/>
        <end position="180"/>
    </location>
</feature>
<name>A0ABV8EFV9_9HYPH</name>
<evidence type="ECO:0000256" key="2">
    <source>
        <dbReference type="ARBA" id="ARBA00010973"/>
    </source>
</evidence>
<sequence length="323" mass="36669">MSAEPMKSDLGLYDYLPWPNRPKIVWPGNKKIAVWIAPNIEFYEYNPPNNPTRTPWARPNPDVLQYSHRDYGNRAGWQRMMAAMDRAGFRGSVSLNVALCDHHPEIIKACADRGWEFFSHGIYNTRYVYNLDIEQEREIIRDAFDTVRKHTGQELAGWLSPALSNNFWTMDILSEAGIQYTCDMFHDDQPMPVKVKSGKLISMPYSLEMNDVIVYNTQKVTPRHYGEIIKRQFDQLYKEGDESGTVMCIPLHPYLVGQPHRIDAFAEAIEYIAGHDGVWQTTGREIAAAYHSTGAYDAMSAAIAAYNAGPKDAGPKSAGKETR</sequence>
<proteinExistence type="inferred from homology"/>
<evidence type="ECO:0000256" key="3">
    <source>
        <dbReference type="ARBA" id="ARBA00020071"/>
    </source>
</evidence>
<dbReference type="RefSeq" id="WP_247260396.1">
    <property type="nucleotide sequence ID" value="NZ_JALJQZ010000009.1"/>
</dbReference>
<evidence type="ECO:0000256" key="1">
    <source>
        <dbReference type="ARBA" id="ARBA00003236"/>
    </source>
</evidence>
<evidence type="ECO:0000256" key="4">
    <source>
        <dbReference type="ARBA" id="ARBA00032976"/>
    </source>
</evidence>
<evidence type="ECO:0000313" key="6">
    <source>
        <dbReference type="EMBL" id="MFC3970296.1"/>
    </source>
</evidence>
<dbReference type="Pfam" id="PF01522">
    <property type="entry name" value="Polysacc_deac_1"/>
    <property type="match status" value="1"/>
</dbReference>
<gene>
    <name evidence="6" type="ORF">ACFOVS_19590</name>
</gene>
<dbReference type="EMBL" id="JBHSBD010000098">
    <property type="protein sequence ID" value="MFC3970296.1"/>
    <property type="molecule type" value="Genomic_DNA"/>
</dbReference>
<dbReference type="PANTHER" id="PTHR43123:SF4">
    <property type="entry name" value="POLYSACCHARIDE DEACETYLASE"/>
    <property type="match status" value="1"/>
</dbReference>
<dbReference type="InterPro" id="IPR002509">
    <property type="entry name" value="NODB_dom"/>
</dbReference>
<protein>
    <recommendedName>
        <fullName evidence="3">Chitooligosaccharide deacetylase</fullName>
    </recommendedName>
    <alternativeName>
        <fullName evidence="4">Nodulation protein B</fullName>
    </alternativeName>
</protein>
<comment type="caution">
    <text evidence="6">The sequence shown here is derived from an EMBL/GenBank/DDBJ whole genome shotgun (WGS) entry which is preliminary data.</text>
</comment>
<dbReference type="Gene3D" id="3.20.20.370">
    <property type="entry name" value="Glycoside hydrolase/deacetylase"/>
    <property type="match status" value="1"/>
</dbReference>
<comment type="similarity">
    <text evidence="2">Belongs to the polysaccharide deacetylase family.</text>
</comment>
<organism evidence="6 7">
    <name type="scientific">Rhizobium lemnae</name>
    <dbReference type="NCBI Taxonomy" id="1214924"/>
    <lineage>
        <taxon>Bacteria</taxon>
        <taxon>Pseudomonadati</taxon>
        <taxon>Pseudomonadota</taxon>
        <taxon>Alphaproteobacteria</taxon>
        <taxon>Hyphomicrobiales</taxon>
        <taxon>Rhizobiaceae</taxon>
        <taxon>Rhizobium/Agrobacterium group</taxon>
        <taxon>Rhizobium</taxon>
    </lineage>
</organism>
<dbReference type="Proteomes" id="UP001595697">
    <property type="component" value="Unassembled WGS sequence"/>
</dbReference>
<dbReference type="SUPFAM" id="SSF88713">
    <property type="entry name" value="Glycoside hydrolase/deacetylase"/>
    <property type="match status" value="1"/>
</dbReference>
<keyword evidence="7" id="KW-1185">Reference proteome</keyword>
<dbReference type="PANTHER" id="PTHR43123">
    <property type="entry name" value="POLYSACCHARIDE DEACETYLASE-RELATED"/>
    <property type="match status" value="1"/>
</dbReference>
<evidence type="ECO:0000313" key="7">
    <source>
        <dbReference type="Proteomes" id="UP001595697"/>
    </source>
</evidence>
<evidence type="ECO:0000259" key="5">
    <source>
        <dbReference type="Pfam" id="PF01522"/>
    </source>
</evidence>